<name>A0A8S0SBC1_OLEEU</name>
<reference evidence="2 3" key="1">
    <citation type="submission" date="2019-12" db="EMBL/GenBank/DDBJ databases">
        <authorList>
            <person name="Alioto T."/>
            <person name="Alioto T."/>
            <person name="Gomez Garrido J."/>
        </authorList>
    </citation>
    <scope>NUCLEOTIDE SEQUENCE [LARGE SCALE GENOMIC DNA]</scope>
</reference>
<dbReference type="AlphaFoldDB" id="A0A8S0SBC1"/>
<dbReference type="Proteomes" id="UP000594638">
    <property type="component" value="Unassembled WGS sequence"/>
</dbReference>
<evidence type="ECO:0000256" key="1">
    <source>
        <dbReference type="SAM" id="MobiDB-lite"/>
    </source>
</evidence>
<sequence>MYYFRNWIVRSSVEPAPPTPSGPPFNPLNWILGIMISVVIPFISQKWAPLKNKIDAALNKVEYVVEAVEKVAEKVEKVAEDIADDLSTGGELRKVVDFVERVAERATKDAGVMDDFIDKIQEKEEKLESFVESLEDKDKDKEPTQKADETETKMN</sequence>
<accession>A0A8S0SBC1</accession>
<dbReference type="Gramene" id="OE9A010108T1">
    <property type="protein sequence ID" value="OE9A010108C1"/>
    <property type="gene ID" value="OE9A010108"/>
</dbReference>
<proteinExistence type="predicted"/>
<dbReference type="EMBL" id="CACTIH010003999">
    <property type="protein sequence ID" value="CAA2988500.1"/>
    <property type="molecule type" value="Genomic_DNA"/>
</dbReference>
<evidence type="ECO:0000313" key="2">
    <source>
        <dbReference type="EMBL" id="CAA2988500.1"/>
    </source>
</evidence>
<feature type="region of interest" description="Disordered" evidence="1">
    <location>
        <begin position="130"/>
        <end position="155"/>
    </location>
</feature>
<gene>
    <name evidence="2" type="ORF">OLEA9_A010108</name>
</gene>
<organism evidence="2 3">
    <name type="scientific">Olea europaea subsp. europaea</name>
    <dbReference type="NCBI Taxonomy" id="158383"/>
    <lineage>
        <taxon>Eukaryota</taxon>
        <taxon>Viridiplantae</taxon>
        <taxon>Streptophyta</taxon>
        <taxon>Embryophyta</taxon>
        <taxon>Tracheophyta</taxon>
        <taxon>Spermatophyta</taxon>
        <taxon>Magnoliopsida</taxon>
        <taxon>eudicotyledons</taxon>
        <taxon>Gunneridae</taxon>
        <taxon>Pentapetalae</taxon>
        <taxon>asterids</taxon>
        <taxon>lamiids</taxon>
        <taxon>Lamiales</taxon>
        <taxon>Oleaceae</taxon>
        <taxon>Oleeae</taxon>
        <taxon>Olea</taxon>
    </lineage>
</organism>
<evidence type="ECO:0000313" key="3">
    <source>
        <dbReference type="Proteomes" id="UP000594638"/>
    </source>
</evidence>
<protein>
    <submittedName>
        <fullName evidence="2">Uncharacterized protein</fullName>
    </submittedName>
</protein>
<dbReference type="OrthoDB" id="913605at2759"/>
<comment type="caution">
    <text evidence="2">The sequence shown here is derived from an EMBL/GenBank/DDBJ whole genome shotgun (WGS) entry which is preliminary data.</text>
</comment>
<dbReference type="PANTHER" id="PTHR33735">
    <property type="entry name" value="EXPRESSED PROTEIN"/>
    <property type="match status" value="1"/>
</dbReference>
<dbReference type="PANTHER" id="PTHR33735:SF14">
    <property type="entry name" value="PHAGE CAPSID SCAFFOLDING PROTEIN (GPO) SERINE PEPTIDASE"/>
    <property type="match status" value="1"/>
</dbReference>
<keyword evidence="3" id="KW-1185">Reference proteome</keyword>